<dbReference type="Gene3D" id="3.40.800.10">
    <property type="entry name" value="Ureohydrolase domain"/>
    <property type="match status" value="1"/>
</dbReference>
<organism evidence="5 6">
    <name type="scientific">Anaeromyces robustus</name>
    <dbReference type="NCBI Taxonomy" id="1754192"/>
    <lineage>
        <taxon>Eukaryota</taxon>
        <taxon>Fungi</taxon>
        <taxon>Fungi incertae sedis</taxon>
        <taxon>Chytridiomycota</taxon>
        <taxon>Chytridiomycota incertae sedis</taxon>
        <taxon>Neocallimastigomycetes</taxon>
        <taxon>Neocallimastigales</taxon>
        <taxon>Neocallimastigaceae</taxon>
        <taxon>Anaeromyces</taxon>
    </lineage>
</organism>
<dbReference type="PANTHER" id="PTHR43782">
    <property type="entry name" value="ARGINASE"/>
    <property type="match status" value="1"/>
</dbReference>
<keyword evidence="6" id="KW-1185">Reference proteome</keyword>
<dbReference type="Proteomes" id="UP000193944">
    <property type="component" value="Unassembled WGS sequence"/>
</dbReference>
<gene>
    <name evidence="5" type="ORF">BCR32DRAFT_197337</name>
</gene>
<dbReference type="InterPro" id="IPR006035">
    <property type="entry name" value="Ureohydrolase"/>
</dbReference>
<dbReference type="GO" id="GO:0004053">
    <property type="term" value="F:arginase activity"/>
    <property type="evidence" value="ECO:0007669"/>
    <property type="project" value="TreeGrafter"/>
</dbReference>
<dbReference type="STRING" id="1754192.A0A1Y1XQU7"/>
<keyword evidence="3" id="KW-0464">Manganese</keyword>
<dbReference type="PANTHER" id="PTHR43782:SF3">
    <property type="entry name" value="ARGINASE"/>
    <property type="match status" value="1"/>
</dbReference>
<dbReference type="InterPro" id="IPR023696">
    <property type="entry name" value="Ureohydrolase_dom_sf"/>
</dbReference>
<evidence type="ECO:0000256" key="3">
    <source>
        <dbReference type="ARBA" id="ARBA00023211"/>
    </source>
</evidence>
<reference evidence="5 6" key="1">
    <citation type="submission" date="2016-08" db="EMBL/GenBank/DDBJ databases">
        <title>A Parts List for Fungal Cellulosomes Revealed by Comparative Genomics.</title>
        <authorList>
            <consortium name="DOE Joint Genome Institute"/>
            <person name="Haitjema C.H."/>
            <person name="Gilmore S.P."/>
            <person name="Henske J.K."/>
            <person name="Solomon K.V."/>
            <person name="De Groot R."/>
            <person name="Kuo A."/>
            <person name="Mondo S.J."/>
            <person name="Salamov A.A."/>
            <person name="Labutti K."/>
            <person name="Zhao Z."/>
            <person name="Chiniquy J."/>
            <person name="Barry K."/>
            <person name="Brewer H.M."/>
            <person name="Purvine S.O."/>
            <person name="Wright A.T."/>
            <person name="Boxma B."/>
            <person name="Van Alen T."/>
            <person name="Hackstein J.H."/>
            <person name="Baker S.E."/>
            <person name="Grigoriev I.V."/>
            <person name="O'Malley M.A."/>
        </authorList>
    </citation>
    <scope>NUCLEOTIDE SEQUENCE [LARGE SCALE GENOMIC DNA]</scope>
    <source>
        <strain evidence="5 6">S4</strain>
    </source>
</reference>
<evidence type="ECO:0000313" key="5">
    <source>
        <dbReference type="EMBL" id="ORX88120.1"/>
    </source>
</evidence>
<keyword evidence="1" id="KW-0479">Metal-binding</keyword>
<comment type="caution">
    <text evidence="5">The sequence shown here is derived from an EMBL/GenBank/DDBJ whole genome shotgun (WGS) entry which is preliminary data.</text>
</comment>
<dbReference type="GO" id="GO:0030145">
    <property type="term" value="F:manganese ion binding"/>
    <property type="evidence" value="ECO:0007669"/>
    <property type="project" value="TreeGrafter"/>
</dbReference>
<reference evidence="5 6" key="2">
    <citation type="submission" date="2016-08" db="EMBL/GenBank/DDBJ databases">
        <title>Pervasive Adenine N6-methylation of Active Genes in Fungi.</title>
        <authorList>
            <consortium name="DOE Joint Genome Institute"/>
            <person name="Mondo S.J."/>
            <person name="Dannebaum R.O."/>
            <person name="Kuo R.C."/>
            <person name="Labutti K."/>
            <person name="Haridas S."/>
            <person name="Kuo A."/>
            <person name="Salamov A."/>
            <person name="Ahrendt S.R."/>
            <person name="Lipzen A."/>
            <person name="Sullivan W."/>
            <person name="Andreopoulos W.B."/>
            <person name="Clum A."/>
            <person name="Lindquist E."/>
            <person name="Daum C."/>
            <person name="Ramamoorthy G.K."/>
            <person name="Gryganskyi A."/>
            <person name="Culley D."/>
            <person name="Magnuson J.K."/>
            <person name="James T.Y."/>
            <person name="O'Malley M.A."/>
            <person name="Stajich J.E."/>
            <person name="Spatafora J.W."/>
            <person name="Visel A."/>
            <person name="Grigoriev I.V."/>
        </authorList>
    </citation>
    <scope>NUCLEOTIDE SEQUENCE [LARGE SCALE GENOMIC DNA]</scope>
    <source>
        <strain evidence="5 6">S4</strain>
    </source>
</reference>
<dbReference type="AlphaFoldDB" id="A0A1Y1XQU7"/>
<dbReference type="GO" id="GO:0005829">
    <property type="term" value="C:cytosol"/>
    <property type="evidence" value="ECO:0007669"/>
    <property type="project" value="TreeGrafter"/>
</dbReference>
<protein>
    <submittedName>
        <fullName evidence="5">Arginase family protein</fullName>
    </submittedName>
</protein>
<name>A0A1Y1XQU7_9FUNG</name>
<dbReference type="PROSITE" id="PS51409">
    <property type="entry name" value="ARGINASE_2"/>
    <property type="match status" value="1"/>
</dbReference>
<dbReference type="EMBL" id="MCFG01000002">
    <property type="protein sequence ID" value="ORX88120.1"/>
    <property type="molecule type" value="Genomic_DNA"/>
</dbReference>
<evidence type="ECO:0000256" key="1">
    <source>
        <dbReference type="ARBA" id="ARBA00022723"/>
    </source>
</evidence>
<keyword evidence="2" id="KW-0378">Hydrolase</keyword>
<proteinExistence type="inferred from homology"/>
<dbReference type="GO" id="GO:0005634">
    <property type="term" value="C:nucleus"/>
    <property type="evidence" value="ECO:0007669"/>
    <property type="project" value="TreeGrafter"/>
</dbReference>
<dbReference type="SUPFAM" id="SSF52768">
    <property type="entry name" value="Arginase/deacetylase"/>
    <property type="match status" value="1"/>
</dbReference>
<evidence type="ECO:0000256" key="2">
    <source>
        <dbReference type="ARBA" id="ARBA00022801"/>
    </source>
</evidence>
<comment type="similarity">
    <text evidence="4">Belongs to the arginase family.</text>
</comment>
<accession>A0A1Y1XQU7</accession>
<evidence type="ECO:0000313" key="6">
    <source>
        <dbReference type="Proteomes" id="UP000193944"/>
    </source>
</evidence>
<dbReference type="CDD" id="cd09999">
    <property type="entry name" value="Arginase-like_1"/>
    <property type="match status" value="1"/>
</dbReference>
<evidence type="ECO:0000256" key="4">
    <source>
        <dbReference type="PROSITE-ProRule" id="PRU00742"/>
    </source>
</evidence>
<sequence length="286" mass="32756">MKTIRLLYPDHISGGLETYYFGANLLQYILPENPNQPLIKVNITPPTETDEEKPITNGIKGEKEVLEGIRDAQKKLEQENPDKVITIGGNCIVSLAPFDYMNGKYHQKCGILWIDAHPDVSTINDGYPRAHAMVLGSLLGHCSESLTSEMKHPKFKPEDILYIGLQKLHDYQDKFLQTHGIHYKIQDKEFVSDEEIKQFMSKYDYILVHLDIDVLDERFFHSTYFANPNLVGDGAVGGKMKMDKLDEVLQLITQHSNVVAFTIAEYLPFDEHNLHKMFSKIKLFTE</sequence>
<dbReference type="OrthoDB" id="9992747at2759"/>
<dbReference type="Pfam" id="PF00491">
    <property type="entry name" value="Arginase"/>
    <property type="match status" value="1"/>
</dbReference>